<dbReference type="EMBL" id="VIEB01000392">
    <property type="protein sequence ID" value="TQD92518.1"/>
    <property type="molecule type" value="Genomic_DNA"/>
</dbReference>
<reference evidence="3 4" key="1">
    <citation type="journal article" date="2019" name="G3 (Bethesda)">
        <title>Sequencing of a Wild Apple (Malus baccata) Genome Unravels the Differences Between Cultivated and Wild Apple Species Regarding Disease Resistance and Cold Tolerance.</title>
        <authorList>
            <person name="Chen X."/>
        </authorList>
    </citation>
    <scope>NUCLEOTIDE SEQUENCE [LARGE SCALE GENOMIC DNA]</scope>
    <source>
        <strain evidence="4">cv. Shandingzi</strain>
        <tissue evidence="3">Leaves</tissue>
    </source>
</reference>
<evidence type="ECO:0000256" key="2">
    <source>
        <dbReference type="SAM" id="SignalP"/>
    </source>
</evidence>
<comment type="caution">
    <text evidence="3">The sequence shown here is derived from an EMBL/GenBank/DDBJ whole genome shotgun (WGS) entry which is preliminary data.</text>
</comment>
<feature type="compositionally biased region" description="Polar residues" evidence="1">
    <location>
        <begin position="75"/>
        <end position="84"/>
    </location>
</feature>
<keyword evidence="4" id="KW-1185">Reference proteome</keyword>
<dbReference type="AlphaFoldDB" id="A0A540M1E8"/>
<protein>
    <submittedName>
        <fullName evidence="3">Uncharacterized protein</fullName>
    </submittedName>
</protein>
<organism evidence="3 4">
    <name type="scientific">Malus baccata</name>
    <name type="common">Siberian crab apple</name>
    <name type="synonym">Pyrus baccata</name>
    <dbReference type="NCBI Taxonomy" id="106549"/>
    <lineage>
        <taxon>Eukaryota</taxon>
        <taxon>Viridiplantae</taxon>
        <taxon>Streptophyta</taxon>
        <taxon>Embryophyta</taxon>
        <taxon>Tracheophyta</taxon>
        <taxon>Spermatophyta</taxon>
        <taxon>Magnoliopsida</taxon>
        <taxon>eudicotyledons</taxon>
        <taxon>Gunneridae</taxon>
        <taxon>Pentapetalae</taxon>
        <taxon>rosids</taxon>
        <taxon>fabids</taxon>
        <taxon>Rosales</taxon>
        <taxon>Rosaceae</taxon>
        <taxon>Amygdaloideae</taxon>
        <taxon>Maleae</taxon>
        <taxon>Malus</taxon>
    </lineage>
</organism>
<gene>
    <name evidence="3" type="ORF">C1H46_021932</name>
</gene>
<feature type="region of interest" description="Disordered" evidence="1">
    <location>
        <begin position="64"/>
        <end position="98"/>
    </location>
</feature>
<name>A0A540M1E8_MALBA</name>
<accession>A0A540M1E8</accession>
<feature type="chain" id="PRO_5021911148" evidence="2">
    <location>
        <begin position="23"/>
        <end position="98"/>
    </location>
</feature>
<proteinExistence type="predicted"/>
<sequence length="98" mass="10942">MAPSKLAILSIFLALIFSQIRADMKVPDEENERPSFPVKINELGSPDSWRSKWKAKFHDLEKRGRRLFGGKAKGQNKNEQSENGASPGKAYLHGNSGM</sequence>
<keyword evidence="2" id="KW-0732">Signal</keyword>
<evidence type="ECO:0000313" key="3">
    <source>
        <dbReference type="EMBL" id="TQD92518.1"/>
    </source>
</evidence>
<evidence type="ECO:0000256" key="1">
    <source>
        <dbReference type="SAM" id="MobiDB-lite"/>
    </source>
</evidence>
<evidence type="ECO:0000313" key="4">
    <source>
        <dbReference type="Proteomes" id="UP000315295"/>
    </source>
</evidence>
<dbReference type="Proteomes" id="UP000315295">
    <property type="component" value="Unassembled WGS sequence"/>
</dbReference>
<feature type="signal peptide" evidence="2">
    <location>
        <begin position="1"/>
        <end position="22"/>
    </location>
</feature>